<evidence type="ECO:0000256" key="1">
    <source>
        <dbReference type="ARBA" id="ARBA00005614"/>
    </source>
</evidence>
<dbReference type="PROSITE" id="PS00151">
    <property type="entry name" value="ACYLPHOSPHATASE_2"/>
    <property type="match status" value="1"/>
</dbReference>
<proteinExistence type="inferred from homology"/>
<accession>A0A1E3W0J8</accession>
<evidence type="ECO:0000256" key="4">
    <source>
        <dbReference type="PROSITE-ProRule" id="PRU00520"/>
    </source>
</evidence>
<dbReference type="Gene3D" id="3.30.70.100">
    <property type="match status" value="1"/>
</dbReference>
<evidence type="ECO:0000313" key="8">
    <source>
        <dbReference type="Proteomes" id="UP000094501"/>
    </source>
</evidence>
<dbReference type="OrthoDB" id="5295388at2"/>
<evidence type="ECO:0000256" key="3">
    <source>
        <dbReference type="ARBA" id="ARBA00047645"/>
    </source>
</evidence>
<keyword evidence="8" id="KW-1185">Reference proteome</keyword>
<feature type="active site" evidence="4">
    <location>
        <position position="41"/>
    </location>
</feature>
<dbReference type="EC" id="3.6.1.7" evidence="2 4"/>
<dbReference type="GO" id="GO:0003998">
    <property type="term" value="F:acylphosphatase activity"/>
    <property type="evidence" value="ECO:0007669"/>
    <property type="project" value="UniProtKB-EC"/>
</dbReference>
<dbReference type="InterPro" id="IPR020456">
    <property type="entry name" value="Acylphosphatase"/>
</dbReference>
<comment type="catalytic activity">
    <reaction evidence="3 4">
        <text>an acyl phosphate + H2O = a carboxylate + phosphate + H(+)</text>
        <dbReference type="Rhea" id="RHEA:14965"/>
        <dbReference type="ChEBI" id="CHEBI:15377"/>
        <dbReference type="ChEBI" id="CHEBI:15378"/>
        <dbReference type="ChEBI" id="CHEBI:29067"/>
        <dbReference type="ChEBI" id="CHEBI:43474"/>
        <dbReference type="ChEBI" id="CHEBI:59918"/>
        <dbReference type="EC" id="3.6.1.7"/>
    </reaction>
</comment>
<name>A0A1E3W0J8_9HYPH</name>
<dbReference type="SUPFAM" id="SSF54975">
    <property type="entry name" value="Acylphosphatase/BLUF domain-like"/>
    <property type="match status" value="1"/>
</dbReference>
<protein>
    <recommendedName>
        <fullName evidence="2 4">acylphosphatase</fullName>
        <ecNumber evidence="2 4">3.6.1.7</ecNumber>
    </recommendedName>
</protein>
<dbReference type="PANTHER" id="PTHR47268">
    <property type="entry name" value="ACYLPHOSPHATASE"/>
    <property type="match status" value="1"/>
</dbReference>
<dbReference type="AlphaFoldDB" id="A0A1E3W0J8"/>
<evidence type="ECO:0000259" key="6">
    <source>
        <dbReference type="PROSITE" id="PS51160"/>
    </source>
</evidence>
<dbReference type="InterPro" id="IPR036046">
    <property type="entry name" value="Acylphosphatase-like_dom_sf"/>
</dbReference>
<dbReference type="PROSITE" id="PS51160">
    <property type="entry name" value="ACYLPHOSPHATASE_3"/>
    <property type="match status" value="1"/>
</dbReference>
<feature type="domain" description="Acylphosphatase-like" evidence="6">
    <location>
        <begin position="8"/>
        <end position="94"/>
    </location>
</feature>
<dbReference type="NCBIfam" id="NF010996">
    <property type="entry name" value="PRK14421.1"/>
    <property type="match status" value="1"/>
</dbReference>
<organism evidence="7 8">
    <name type="scientific">Methyloceanibacter methanicus</name>
    <dbReference type="NCBI Taxonomy" id="1774968"/>
    <lineage>
        <taxon>Bacteria</taxon>
        <taxon>Pseudomonadati</taxon>
        <taxon>Pseudomonadota</taxon>
        <taxon>Alphaproteobacteria</taxon>
        <taxon>Hyphomicrobiales</taxon>
        <taxon>Hyphomicrobiaceae</taxon>
        <taxon>Methyloceanibacter</taxon>
    </lineage>
</organism>
<evidence type="ECO:0000256" key="5">
    <source>
        <dbReference type="RuleBase" id="RU004168"/>
    </source>
</evidence>
<gene>
    <name evidence="7" type="ORF">AUC68_09685</name>
</gene>
<feature type="active site" evidence="4">
    <location>
        <position position="23"/>
    </location>
</feature>
<dbReference type="Pfam" id="PF00708">
    <property type="entry name" value="Acylphosphatase"/>
    <property type="match status" value="1"/>
</dbReference>
<dbReference type="EMBL" id="LPWG01000013">
    <property type="protein sequence ID" value="ODR98656.1"/>
    <property type="molecule type" value="Genomic_DNA"/>
</dbReference>
<sequence length="96" mass="10562">MTPPGTKTVTVRIEGRVQGVYYRAWTEQIARRLDLDGWVRNRRDGSVEAVFSGPALQVDEMLRRCAEGPPDARVTNVVVTDEGGAPPSGFQVLPTH</sequence>
<evidence type="ECO:0000256" key="2">
    <source>
        <dbReference type="ARBA" id="ARBA00012150"/>
    </source>
</evidence>
<dbReference type="RefSeq" id="WP_069438113.1">
    <property type="nucleotide sequence ID" value="NZ_LPWG01000013.1"/>
</dbReference>
<comment type="caution">
    <text evidence="7">The sequence shown here is derived from an EMBL/GenBank/DDBJ whole genome shotgun (WGS) entry which is preliminary data.</text>
</comment>
<dbReference type="InterPro" id="IPR001792">
    <property type="entry name" value="Acylphosphatase-like_dom"/>
</dbReference>
<dbReference type="PRINTS" id="PR00112">
    <property type="entry name" value="ACYLPHPHTASE"/>
</dbReference>
<dbReference type="PANTHER" id="PTHR47268:SF4">
    <property type="entry name" value="ACYLPHOSPHATASE"/>
    <property type="match status" value="1"/>
</dbReference>
<evidence type="ECO:0000313" key="7">
    <source>
        <dbReference type="EMBL" id="ODR98656.1"/>
    </source>
</evidence>
<dbReference type="STRING" id="1774968.AUC68_09685"/>
<reference evidence="7 8" key="1">
    <citation type="journal article" date="2016" name="Environ. Microbiol.">
        <title>New Methyloceanibacter diversity from North Sea sediments includes methanotroph containing solely the soluble methane monooxygenase.</title>
        <authorList>
            <person name="Vekeman B."/>
            <person name="Kerckhof F.M."/>
            <person name="Cremers G."/>
            <person name="de Vos P."/>
            <person name="Vandamme P."/>
            <person name="Boon N."/>
            <person name="Op den Camp H.J."/>
            <person name="Heylen K."/>
        </authorList>
    </citation>
    <scope>NUCLEOTIDE SEQUENCE [LARGE SCALE GENOMIC DNA]</scope>
    <source>
        <strain evidence="7 8">R-67174</strain>
    </source>
</reference>
<comment type="similarity">
    <text evidence="1 5">Belongs to the acylphosphatase family.</text>
</comment>
<dbReference type="InterPro" id="IPR017968">
    <property type="entry name" value="Acylphosphatase_CS"/>
</dbReference>
<keyword evidence="4" id="KW-0378">Hydrolase</keyword>
<dbReference type="Proteomes" id="UP000094501">
    <property type="component" value="Unassembled WGS sequence"/>
</dbReference>